<proteinExistence type="predicted"/>
<sequence length="83" mass="9349">MKLPIIKHLQKNNDAEKLQHSMDVLESFCEHRSVKENEMDVAGELITNIAGAIEMHKLVEEGMSEKDAANTFAQRVLGSIDRN</sequence>
<protein>
    <submittedName>
        <fullName evidence="1">Uncharacterized protein</fullName>
    </submittedName>
</protein>
<evidence type="ECO:0000313" key="2">
    <source>
        <dbReference type="Proteomes" id="UP000643701"/>
    </source>
</evidence>
<name>A0A967DY96_9FLAO</name>
<dbReference type="InterPro" id="IPR053810">
    <property type="entry name" value="DUF6952"/>
</dbReference>
<dbReference type="AlphaFoldDB" id="A0A967DY96"/>
<dbReference type="RefSeq" id="WP_166399149.1">
    <property type="nucleotide sequence ID" value="NZ_JAANAS010000002.1"/>
</dbReference>
<dbReference type="EMBL" id="JAANAS010000002">
    <property type="protein sequence ID" value="NGZ88878.1"/>
    <property type="molecule type" value="Genomic_DNA"/>
</dbReference>
<reference evidence="1" key="1">
    <citation type="submission" date="2020-03" db="EMBL/GenBank/DDBJ databases">
        <title>Psychroflexus Maritimus sp. nov., isolate from marine sediment.</title>
        <authorList>
            <person name="Zhong Y.-L."/>
        </authorList>
    </citation>
    <scope>NUCLEOTIDE SEQUENCE</scope>
    <source>
        <strain evidence="1">C1</strain>
    </source>
</reference>
<dbReference type="Proteomes" id="UP000643701">
    <property type="component" value="Unassembled WGS sequence"/>
</dbReference>
<accession>A0A967DY96</accession>
<dbReference type="Pfam" id="PF22264">
    <property type="entry name" value="DUF6952"/>
    <property type="match status" value="1"/>
</dbReference>
<organism evidence="1 2">
    <name type="scientific">Psychroflexus maritimus</name>
    <dbReference type="NCBI Taxonomy" id="2714865"/>
    <lineage>
        <taxon>Bacteria</taxon>
        <taxon>Pseudomonadati</taxon>
        <taxon>Bacteroidota</taxon>
        <taxon>Flavobacteriia</taxon>
        <taxon>Flavobacteriales</taxon>
        <taxon>Flavobacteriaceae</taxon>
        <taxon>Psychroflexus</taxon>
    </lineage>
</organism>
<evidence type="ECO:0000313" key="1">
    <source>
        <dbReference type="EMBL" id="NGZ88878.1"/>
    </source>
</evidence>
<keyword evidence="2" id="KW-1185">Reference proteome</keyword>
<comment type="caution">
    <text evidence="1">The sequence shown here is derived from an EMBL/GenBank/DDBJ whole genome shotgun (WGS) entry which is preliminary data.</text>
</comment>
<gene>
    <name evidence="1" type="ORF">G7034_01270</name>
</gene>